<reference evidence="3" key="1">
    <citation type="submission" date="2016-11" db="EMBL/GenBank/DDBJ databases">
        <authorList>
            <person name="Varghese N."/>
            <person name="Submissions S."/>
        </authorList>
    </citation>
    <scope>NUCLEOTIDE SEQUENCE [LARGE SCALE GENOMIC DNA]</scope>
    <source>
        <strain evidence="3">DX253</strain>
    </source>
</reference>
<feature type="region of interest" description="Disordered" evidence="1">
    <location>
        <begin position="29"/>
        <end position="48"/>
    </location>
</feature>
<protein>
    <submittedName>
        <fullName evidence="2">Uncharacterized protein</fullName>
    </submittedName>
</protein>
<dbReference type="RefSeq" id="WP_018128988.1">
    <property type="nucleotide sequence ID" value="NZ_AEMG01000029.1"/>
</dbReference>
<dbReference type="Proteomes" id="UP000184203">
    <property type="component" value="Unassembled WGS sequence"/>
</dbReference>
<evidence type="ECO:0000256" key="1">
    <source>
        <dbReference type="SAM" id="MobiDB-lite"/>
    </source>
</evidence>
<dbReference type="AlphaFoldDB" id="A0A1M6XET4"/>
<dbReference type="EMBL" id="FRAN01000004">
    <property type="protein sequence ID" value="SHL04520.1"/>
    <property type="molecule type" value="Genomic_DNA"/>
</dbReference>
<sequence length="85" mass="9165">MGEYDHAMGNSLGLVHRMWSEYIQPTVRTARDESGNGNDGVLVGSPTVGVRRSKGSVTLRDDDHIDVQSLLADARVSAEAELPAE</sequence>
<keyword evidence="3" id="KW-1185">Reference proteome</keyword>
<organism evidence="2 3">
    <name type="scientific">Haladaptatus paucihalophilus DX253</name>
    <dbReference type="NCBI Taxonomy" id="797209"/>
    <lineage>
        <taxon>Archaea</taxon>
        <taxon>Methanobacteriati</taxon>
        <taxon>Methanobacteriota</taxon>
        <taxon>Stenosarchaea group</taxon>
        <taxon>Halobacteria</taxon>
        <taxon>Halobacteriales</taxon>
        <taxon>Haladaptataceae</taxon>
        <taxon>Haladaptatus</taxon>
    </lineage>
</organism>
<proteinExistence type="predicted"/>
<accession>A0A1M6XET4</accession>
<name>A0A1M6XET4_HALPU</name>
<evidence type="ECO:0000313" key="3">
    <source>
        <dbReference type="Proteomes" id="UP000184203"/>
    </source>
</evidence>
<evidence type="ECO:0000313" key="2">
    <source>
        <dbReference type="EMBL" id="SHL04520.1"/>
    </source>
</evidence>
<gene>
    <name evidence="2" type="ORF">SAMN05444342_2838</name>
</gene>